<dbReference type="SUPFAM" id="SSF52540">
    <property type="entry name" value="P-loop containing nucleoside triphosphate hydrolases"/>
    <property type="match status" value="1"/>
</dbReference>
<dbReference type="EMBL" id="OMOH01000006">
    <property type="protein sequence ID" value="SPF68858.1"/>
    <property type="molecule type" value="Genomic_DNA"/>
</dbReference>
<dbReference type="Proteomes" id="UP000265962">
    <property type="component" value="Unassembled WGS sequence"/>
</dbReference>
<dbReference type="GO" id="GO:0016787">
    <property type="term" value="F:hydrolase activity"/>
    <property type="evidence" value="ECO:0007669"/>
    <property type="project" value="UniProtKB-KW"/>
</dbReference>
<accession>A0A375I483</accession>
<dbReference type="PANTHER" id="PTHR37807">
    <property type="entry name" value="OS07G0160300 PROTEIN"/>
    <property type="match status" value="1"/>
</dbReference>
<name>A0A375I483_9ACTN</name>
<organism evidence="2 3">
    <name type="scientific">Propionibacterium ruminifibrarum</name>
    <dbReference type="NCBI Taxonomy" id="1962131"/>
    <lineage>
        <taxon>Bacteria</taxon>
        <taxon>Bacillati</taxon>
        <taxon>Actinomycetota</taxon>
        <taxon>Actinomycetes</taxon>
        <taxon>Propionibacteriales</taxon>
        <taxon>Propionibacteriaceae</taxon>
        <taxon>Propionibacterium</taxon>
    </lineage>
</organism>
<evidence type="ECO:0000256" key="1">
    <source>
        <dbReference type="SAM" id="MobiDB-lite"/>
    </source>
</evidence>
<protein>
    <submittedName>
        <fullName evidence="2">P-loop containing nucleoside triphosphate hydrolase</fullName>
    </submittedName>
</protein>
<reference evidence="3" key="1">
    <citation type="submission" date="2018-02" db="EMBL/GenBank/DDBJ databases">
        <authorList>
            <person name="Hornung B."/>
        </authorList>
    </citation>
    <scope>NUCLEOTIDE SEQUENCE [LARGE SCALE GENOMIC DNA]</scope>
</reference>
<sequence>MLIAMSGLQATGKTYVSTELASRMNAMRIGVPGIESALAAAGLWRNQATGLAAYLAAQSVARENLVTGHDVIIDAANYTKSSRQLWTDLASETGTDLLFLITVCSDSAMHQERVRARQHGAPTTRITWDDVAERNAHTEMWGAEPRVALDTAREIDFDHTVTMVRCFGGEAEPMRTAPRYRAARRAAEEPEDQPLNGFAVPAPEPRGAARLMS</sequence>
<dbReference type="Gene3D" id="3.40.50.300">
    <property type="entry name" value="P-loop containing nucleotide triphosphate hydrolases"/>
    <property type="match status" value="1"/>
</dbReference>
<proteinExistence type="predicted"/>
<dbReference type="Pfam" id="PF13671">
    <property type="entry name" value="AAA_33"/>
    <property type="match status" value="1"/>
</dbReference>
<gene>
    <name evidence="2" type="ORF">PROPJV5_1841</name>
</gene>
<dbReference type="AlphaFoldDB" id="A0A375I483"/>
<dbReference type="PANTHER" id="PTHR37807:SF3">
    <property type="entry name" value="OS07G0160300 PROTEIN"/>
    <property type="match status" value="1"/>
</dbReference>
<dbReference type="InterPro" id="IPR027417">
    <property type="entry name" value="P-loop_NTPase"/>
</dbReference>
<feature type="region of interest" description="Disordered" evidence="1">
    <location>
        <begin position="184"/>
        <end position="213"/>
    </location>
</feature>
<dbReference type="OrthoDB" id="3819922at2"/>
<evidence type="ECO:0000313" key="2">
    <source>
        <dbReference type="EMBL" id="SPF68858.1"/>
    </source>
</evidence>
<evidence type="ECO:0000313" key="3">
    <source>
        <dbReference type="Proteomes" id="UP000265962"/>
    </source>
</evidence>
<keyword evidence="2" id="KW-0378">Hydrolase</keyword>
<dbReference type="RefSeq" id="WP_119715995.1">
    <property type="nucleotide sequence ID" value="NZ_OMOH01000006.1"/>
</dbReference>
<keyword evidence="3" id="KW-1185">Reference proteome</keyword>